<reference evidence="2 3" key="1">
    <citation type="submission" date="2014-11" db="EMBL/GenBank/DDBJ databases">
        <title>Symbiosis island explosion on the genome of extra-slow-growing strains of soybean bradyrhizobia with massive insertion sequences.</title>
        <authorList>
            <person name="Iida T."/>
            <person name="Minamisawa K."/>
        </authorList>
    </citation>
    <scope>NUCLEOTIDE SEQUENCE [LARGE SCALE GENOMIC DNA]</scope>
    <source>
        <strain evidence="2 3">NK6</strain>
    </source>
</reference>
<protein>
    <submittedName>
        <fullName evidence="2">Uncharacterized protein</fullName>
    </submittedName>
</protein>
<sequence>MTATGADRENVHRFDSSKTARRIMSEQTRDNFPPDYCEPRRLSGEPESWDATPGRVHTKLLL</sequence>
<feature type="region of interest" description="Disordered" evidence="1">
    <location>
        <begin position="1"/>
        <end position="62"/>
    </location>
</feature>
<organism evidence="2 3">
    <name type="scientific">Bradyrhizobium diazoefficiens</name>
    <dbReference type="NCBI Taxonomy" id="1355477"/>
    <lineage>
        <taxon>Bacteria</taxon>
        <taxon>Pseudomonadati</taxon>
        <taxon>Pseudomonadota</taxon>
        <taxon>Alphaproteobacteria</taxon>
        <taxon>Hyphomicrobiales</taxon>
        <taxon>Nitrobacteraceae</taxon>
        <taxon>Bradyrhizobium</taxon>
    </lineage>
</organism>
<name>A0A0E4BST4_9BRAD</name>
<feature type="compositionally biased region" description="Basic and acidic residues" evidence="1">
    <location>
        <begin position="1"/>
        <end position="29"/>
    </location>
</feature>
<dbReference type="Proteomes" id="UP000063308">
    <property type="component" value="Chromosome"/>
</dbReference>
<evidence type="ECO:0000256" key="1">
    <source>
        <dbReference type="SAM" id="MobiDB-lite"/>
    </source>
</evidence>
<gene>
    <name evidence="2" type="ORF">NK6_6726</name>
</gene>
<evidence type="ECO:0000313" key="2">
    <source>
        <dbReference type="EMBL" id="BAR59877.1"/>
    </source>
</evidence>
<accession>A0A0E4BST4</accession>
<dbReference type="AlphaFoldDB" id="A0A0E4BST4"/>
<proteinExistence type="predicted"/>
<dbReference type="EMBL" id="AP014685">
    <property type="protein sequence ID" value="BAR59877.1"/>
    <property type="molecule type" value="Genomic_DNA"/>
</dbReference>
<evidence type="ECO:0000313" key="3">
    <source>
        <dbReference type="Proteomes" id="UP000063308"/>
    </source>
</evidence>